<dbReference type="HAMAP" id="MF_01416">
    <property type="entry name" value="ATP_synth_delta_bact"/>
    <property type="match status" value="1"/>
</dbReference>
<dbReference type="PANTHER" id="PTHR11910">
    <property type="entry name" value="ATP SYNTHASE DELTA CHAIN"/>
    <property type="match status" value="1"/>
</dbReference>
<protein>
    <recommendedName>
        <fullName evidence="7">ATP synthase subunit delta</fullName>
    </recommendedName>
    <alternativeName>
        <fullName evidence="7">ATP synthase F(1) sector subunit delta</fullName>
    </alternativeName>
    <alternativeName>
        <fullName evidence="7">F-type ATPase subunit delta</fullName>
        <shortName evidence="7">F-ATPase subunit delta</shortName>
    </alternativeName>
</protein>
<feature type="coiled-coil region" evidence="8">
    <location>
        <begin position="174"/>
        <end position="201"/>
    </location>
</feature>
<evidence type="ECO:0000256" key="4">
    <source>
        <dbReference type="ARBA" id="ARBA00023065"/>
    </source>
</evidence>
<accession>A0A2P8EB76</accession>
<dbReference type="EMBL" id="PYGE01000002">
    <property type="protein sequence ID" value="PSL06710.1"/>
    <property type="molecule type" value="Genomic_DNA"/>
</dbReference>
<evidence type="ECO:0000256" key="8">
    <source>
        <dbReference type="SAM" id="Coils"/>
    </source>
</evidence>
<dbReference type="GO" id="GO:0005886">
    <property type="term" value="C:plasma membrane"/>
    <property type="evidence" value="ECO:0007669"/>
    <property type="project" value="UniProtKB-SubCell"/>
</dbReference>
<gene>
    <name evidence="7" type="primary">atpH</name>
    <name evidence="9" type="ORF">CLV30_10296</name>
</gene>
<dbReference type="AlphaFoldDB" id="A0A2P8EB76"/>
<evidence type="ECO:0000256" key="5">
    <source>
        <dbReference type="ARBA" id="ARBA00023136"/>
    </source>
</evidence>
<dbReference type="InterPro" id="IPR000711">
    <property type="entry name" value="ATPase_OSCP/dsu"/>
</dbReference>
<dbReference type="Pfam" id="PF00213">
    <property type="entry name" value="OSCP"/>
    <property type="match status" value="1"/>
</dbReference>
<dbReference type="OrthoDB" id="5242917at2"/>
<keyword evidence="10" id="KW-1185">Reference proteome</keyword>
<proteinExistence type="inferred from homology"/>
<keyword evidence="2 7" id="KW-0813">Transport</keyword>
<dbReference type="GO" id="GO:0045259">
    <property type="term" value="C:proton-transporting ATP synthase complex"/>
    <property type="evidence" value="ECO:0007669"/>
    <property type="project" value="UniProtKB-KW"/>
</dbReference>
<evidence type="ECO:0000256" key="6">
    <source>
        <dbReference type="ARBA" id="ARBA00023310"/>
    </source>
</evidence>
<comment type="function">
    <text evidence="7">This protein is part of the stalk that links CF(0) to CF(1). It either transmits conformational changes from CF(0) to CF(1) or is implicated in proton conduction.</text>
</comment>
<comment type="similarity">
    <text evidence="7">Belongs to the ATPase delta chain family.</text>
</comment>
<comment type="subcellular location">
    <subcellularLocation>
        <location evidence="7">Cell membrane</location>
        <topology evidence="7">Peripheral membrane protein</topology>
    </subcellularLocation>
    <subcellularLocation>
        <location evidence="1">Membrane</location>
    </subcellularLocation>
</comment>
<dbReference type="Proteomes" id="UP000243528">
    <property type="component" value="Unassembled WGS sequence"/>
</dbReference>
<keyword evidence="7" id="KW-0139">CF(1)</keyword>
<name>A0A2P8EB76_9ACTN</name>
<sequence>MMQDREGHAHDELQQRVVSIVSDAQDRASEVGDALFSVAGFLVSRPSVRRALTDTGRAPEDRESFIRGLIADQVDAAAVDVVAACARERWSGPGELSAAVEEFGVLAHLLAARFNGRLDTVEEEIFRFGQVVRGDRELRSALLNTAAPVESLRTLVRTLVEGKAVPETTRLVEYAVTERRMRSLEAQLEHIMALAAKQRERRIAVAHVAAPLSPQQRERLERNLAERAGGPVLLNVVVEPGLVGGVRVEFDDEVVDGTVTSRIDAARRRLAVGM</sequence>
<keyword evidence="6 7" id="KW-0066">ATP synthesis</keyword>
<evidence type="ECO:0000256" key="3">
    <source>
        <dbReference type="ARBA" id="ARBA00022781"/>
    </source>
</evidence>
<comment type="caution">
    <text evidence="9">The sequence shown here is derived from an EMBL/GenBank/DDBJ whole genome shotgun (WGS) entry which is preliminary data.</text>
</comment>
<evidence type="ECO:0000313" key="9">
    <source>
        <dbReference type="EMBL" id="PSL06710.1"/>
    </source>
</evidence>
<evidence type="ECO:0000256" key="1">
    <source>
        <dbReference type="ARBA" id="ARBA00004370"/>
    </source>
</evidence>
<dbReference type="GO" id="GO:0046933">
    <property type="term" value="F:proton-transporting ATP synthase activity, rotational mechanism"/>
    <property type="evidence" value="ECO:0007669"/>
    <property type="project" value="UniProtKB-UniRule"/>
</dbReference>
<evidence type="ECO:0000256" key="7">
    <source>
        <dbReference type="HAMAP-Rule" id="MF_01416"/>
    </source>
</evidence>
<keyword evidence="7" id="KW-1003">Cell membrane</keyword>
<dbReference type="NCBIfam" id="NF009967">
    <property type="entry name" value="PRK13430.1"/>
    <property type="match status" value="1"/>
</dbReference>
<evidence type="ECO:0000256" key="2">
    <source>
        <dbReference type="ARBA" id="ARBA00022448"/>
    </source>
</evidence>
<keyword evidence="8" id="KW-0175">Coiled coil</keyword>
<keyword evidence="5 7" id="KW-0472">Membrane</keyword>
<keyword evidence="3 7" id="KW-0375">Hydrogen ion transport</keyword>
<reference evidence="9 10" key="1">
    <citation type="submission" date="2018-03" db="EMBL/GenBank/DDBJ databases">
        <title>Genomic Encyclopedia of Archaeal and Bacterial Type Strains, Phase II (KMG-II): from individual species to whole genera.</title>
        <authorList>
            <person name="Goeker M."/>
        </authorList>
    </citation>
    <scope>NUCLEOTIDE SEQUENCE [LARGE SCALE GENOMIC DNA]</scope>
    <source>
        <strain evidence="9 10">DSM 45211</strain>
    </source>
</reference>
<keyword evidence="4 7" id="KW-0406">Ion transport</keyword>
<comment type="function">
    <text evidence="7">F(1)F(0) ATP synthase produces ATP from ADP in the presence of a proton or sodium gradient. F-type ATPases consist of two structural domains, F(1) containing the extramembraneous catalytic core and F(0) containing the membrane proton channel, linked together by a central stalk and a peripheral stalk. During catalysis, ATP synthesis in the catalytic domain of F(1) is coupled via a rotary mechanism of the central stalk subunits to proton translocation.</text>
</comment>
<evidence type="ECO:0000313" key="10">
    <source>
        <dbReference type="Proteomes" id="UP000243528"/>
    </source>
</evidence>
<organism evidence="9 10">
    <name type="scientific">Haloactinopolyspora alba</name>
    <dbReference type="NCBI Taxonomy" id="648780"/>
    <lineage>
        <taxon>Bacteria</taxon>
        <taxon>Bacillati</taxon>
        <taxon>Actinomycetota</taxon>
        <taxon>Actinomycetes</taxon>
        <taxon>Jiangellales</taxon>
        <taxon>Jiangellaceae</taxon>
        <taxon>Haloactinopolyspora</taxon>
    </lineage>
</organism>